<dbReference type="GO" id="GO:0003677">
    <property type="term" value="F:DNA binding"/>
    <property type="evidence" value="ECO:0007669"/>
    <property type="project" value="UniProtKB-KW"/>
</dbReference>
<dbReference type="CDD" id="cd00093">
    <property type="entry name" value="HTH_XRE"/>
    <property type="match status" value="1"/>
</dbReference>
<dbReference type="EMBL" id="FUZZ01000003">
    <property type="protein sequence ID" value="SKD08426.1"/>
    <property type="molecule type" value="Genomic_DNA"/>
</dbReference>
<dbReference type="Proteomes" id="UP000190166">
    <property type="component" value="Unassembled WGS sequence"/>
</dbReference>
<keyword evidence="3" id="KW-0804">Transcription</keyword>
<evidence type="ECO:0000256" key="1">
    <source>
        <dbReference type="ARBA" id="ARBA00023015"/>
    </source>
</evidence>
<dbReference type="STRING" id="393003.SAMN05660461_4318"/>
<evidence type="ECO:0000313" key="5">
    <source>
        <dbReference type="EMBL" id="SKD08426.1"/>
    </source>
</evidence>
<dbReference type="InterPro" id="IPR001387">
    <property type="entry name" value="Cro/C1-type_HTH"/>
</dbReference>
<sequence length="78" mass="8752">MINVKNIALVKALGARIRELRLQRDMSQEDLANEADIPLSQIGRIERGENNPTISSLYVIAIALNVDLKQLVDLKLKK</sequence>
<evidence type="ECO:0000259" key="4">
    <source>
        <dbReference type="PROSITE" id="PS50943"/>
    </source>
</evidence>
<evidence type="ECO:0000256" key="2">
    <source>
        <dbReference type="ARBA" id="ARBA00023125"/>
    </source>
</evidence>
<keyword evidence="2" id="KW-0238">DNA-binding</keyword>
<dbReference type="PANTHER" id="PTHR46797:SF23">
    <property type="entry name" value="HTH-TYPE TRANSCRIPTIONAL REGULATOR SUTR"/>
    <property type="match status" value="1"/>
</dbReference>
<organism evidence="5 6">
    <name type="scientific">Chitinophaga ginsengisegetis</name>
    <dbReference type="NCBI Taxonomy" id="393003"/>
    <lineage>
        <taxon>Bacteria</taxon>
        <taxon>Pseudomonadati</taxon>
        <taxon>Bacteroidota</taxon>
        <taxon>Chitinophagia</taxon>
        <taxon>Chitinophagales</taxon>
        <taxon>Chitinophagaceae</taxon>
        <taxon>Chitinophaga</taxon>
    </lineage>
</organism>
<reference evidence="6" key="1">
    <citation type="submission" date="2017-02" db="EMBL/GenBank/DDBJ databases">
        <authorList>
            <person name="Varghese N."/>
            <person name="Submissions S."/>
        </authorList>
    </citation>
    <scope>NUCLEOTIDE SEQUENCE [LARGE SCALE GENOMIC DNA]</scope>
    <source>
        <strain evidence="6">DSM 18108</strain>
    </source>
</reference>
<dbReference type="SUPFAM" id="SSF47413">
    <property type="entry name" value="lambda repressor-like DNA-binding domains"/>
    <property type="match status" value="1"/>
</dbReference>
<dbReference type="PANTHER" id="PTHR46797">
    <property type="entry name" value="HTH-TYPE TRANSCRIPTIONAL REGULATOR"/>
    <property type="match status" value="1"/>
</dbReference>
<dbReference type="GO" id="GO:0005829">
    <property type="term" value="C:cytosol"/>
    <property type="evidence" value="ECO:0007669"/>
    <property type="project" value="TreeGrafter"/>
</dbReference>
<evidence type="ECO:0000313" key="6">
    <source>
        <dbReference type="Proteomes" id="UP000190166"/>
    </source>
</evidence>
<keyword evidence="1" id="KW-0805">Transcription regulation</keyword>
<proteinExistence type="predicted"/>
<dbReference type="GO" id="GO:0003700">
    <property type="term" value="F:DNA-binding transcription factor activity"/>
    <property type="evidence" value="ECO:0007669"/>
    <property type="project" value="TreeGrafter"/>
</dbReference>
<keyword evidence="6" id="KW-1185">Reference proteome</keyword>
<dbReference type="SMART" id="SM00530">
    <property type="entry name" value="HTH_XRE"/>
    <property type="match status" value="1"/>
</dbReference>
<evidence type="ECO:0000256" key="3">
    <source>
        <dbReference type="ARBA" id="ARBA00023163"/>
    </source>
</evidence>
<protein>
    <submittedName>
        <fullName evidence="5">Helix-turn-helix</fullName>
    </submittedName>
</protein>
<dbReference type="InterPro" id="IPR010982">
    <property type="entry name" value="Lambda_DNA-bd_dom_sf"/>
</dbReference>
<dbReference type="InterPro" id="IPR050807">
    <property type="entry name" value="TransReg_Diox_bact_type"/>
</dbReference>
<dbReference type="PROSITE" id="PS50943">
    <property type="entry name" value="HTH_CROC1"/>
    <property type="match status" value="1"/>
</dbReference>
<dbReference type="RefSeq" id="WP_200817311.1">
    <property type="nucleotide sequence ID" value="NZ_FUZZ01000003.1"/>
</dbReference>
<accession>A0A1T5P6Z7</accession>
<dbReference type="AlphaFoldDB" id="A0A1T5P6Z7"/>
<gene>
    <name evidence="5" type="ORF">SAMN05660461_4318</name>
</gene>
<feature type="domain" description="HTH cro/C1-type" evidence="4">
    <location>
        <begin position="17"/>
        <end position="71"/>
    </location>
</feature>
<name>A0A1T5P6Z7_9BACT</name>
<dbReference type="Pfam" id="PF01381">
    <property type="entry name" value="HTH_3"/>
    <property type="match status" value="1"/>
</dbReference>
<dbReference type="Gene3D" id="1.10.260.40">
    <property type="entry name" value="lambda repressor-like DNA-binding domains"/>
    <property type="match status" value="1"/>
</dbReference>